<proteinExistence type="inferred from homology"/>
<dbReference type="Gene3D" id="2.30.29.30">
    <property type="entry name" value="Pleckstrin-homology domain (PH domain)/Phosphotyrosine-binding domain (PTB)"/>
    <property type="match status" value="1"/>
</dbReference>
<dbReference type="AlphaFoldDB" id="A0A1B7THJ8"/>
<protein>
    <submittedName>
        <fullName evidence="5">PH domain-like protein</fullName>
    </submittedName>
</protein>
<evidence type="ECO:0000256" key="4">
    <source>
        <dbReference type="ARBA" id="ARBA00022664"/>
    </source>
</evidence>
<dbReference type="Pfam" id="PF06058">
    <property type="entry name" value="DCP1"/>
    <property type="match status" value="1"/>
</dbReference>
<dbReference type="PANTHER" id="PTHR16290:SF0">
    <property type="entry name" value="DECAPPING PROTEIN 1, ISOFORM A"/>
    <property type="match status" value="1"/>
</dbReference>
<keyword evidence="4" id="KW-0507">mRNA processing</keyword>
<dbReference type="InterPro" id="IPR010334">
    <property type="entry name" value="Dcp1"/>
</dbReference>
<evidence type="ECO:0000313" key="5">
    <source>
        <dbReference type="EMBL" id="OBA28211.1"/>
    </source>
</evidence>
<dbReference type="GO" id="GO:0000290">
    <property type="term" value="P:deadenylation-dependent decapping of nuclear-transcribed mRNA"/>
    <property type="evidence" value="ECO:0007669"/>
    <property type="project" value="InterPro"/>
</dbReference>
<evidence type="ECO:0000256" key="1">
    <source>
        <dbReference type="ARBA" id="ARBA00004496"/>
    </source>
</evidence>
<dbReference type="GO" id="GO:0000932">
    <property type="term" value="C:P-body"/>
    <property type="evidence" value="ECO:0007669"/>
    <property type="project" value="TreeGrafter"/>
</dbReference>
<accession>A0A1B7THJ8</accession>
<comment type="subcellular location">
    <subcellularLocation>
        <location evidence="1">Cytoplasm</location>
    </subcellularLocation>
</comment>
<dbReference type="PANTHER" id="PTHR16290">
    <property type="entry name" value="TRANSCRIPTION FACTOR SMIF DECAPPING ENZYME DCP1"/>
    <property type="match status" value="1"/>
</dbReference>
<name>A0A1B7THJ8_9ASCO</name>
<dbReference type="InterPro" id="IPR011993">
    <property type="entry name" value="PH-like_dom_sf"/>
</dbReference>
<dbReference type="GO" id="GO:0008047">
    <property type="term" value="F:enzyme activator activity"/>
    <property type="evidence" value="ECO:0007669"/>
    <property type="project" value="InterPro"/>
</dbReference>
<dbReference type="GO" id="GO:0031087">
    <property type="term" value="P:deadenylation-independent decapping of nuclear-transcribed mRNA"/>
    <property type="evidence" value="ECO:0007669"/>
    <property type="project" value="TreeGrafter"/>
</dbReference>
<keyword evidence="3" id="KW-0963">Cytoplasm</keyword>
<dbReference type="SUPFAM" id="SSF50729">
    <property type="entry name" value="PH domain-like"/>
    <property type="match status" value="1"/>
</dbReference>
<dbReference type="EMBL" id="LXPE01000004">
    <property type="protein sequence ID" value="OBA28211.1"/>
    <property type="molecule type" value="Genomic_DNA"/>
</dbReference>
<dbReference type="GO" id="GO:0006397">
    <property type="term" value="P:mRNA processing"/>
    <property type="evidence" value="ECO:0007669"/>
    <property type="project" value="UniProtKB-KW"/>
</dbReference>
<evidence type="ECO:0000313" key="6">
    <source>
        <dbReference type="Proteomes" id="UP000092321"/>
    </source>
</evidence>
<reference evidence="6" key="1">
    <citation type="journal article" date="2016" name="Proc. Natl. Acad. Sci. U.S.A.">
        <title>Comparative genomics of biotechnologically important yeasts.</title>
        <authorList>
            <person name="Riley R."/>
            <person name="Haridas S."/>
            <person name="Wolfe K.H."/>
            <person name="Lopes M.R."/>
            <person name="Hittinger C.T."/>
            <person name="Goeker M."/>
            <person name="Salamov A.A."/>
            <person name="Wisecaver J.H."/>
            <person name="Long T.M."/>
            <person name="Calvey C.H."/>
            <person name="Aerts A.L."/>
            <person name="Barry K.W."/>
            <person name="Choi C."/>
            <person name="Clum A."/>
            <person name="Coughlan A.Y."/>
            <person name="Deshpande S."/>
            <person name="Douglass A.P."/>
            <person name="Hanson S.J."/>
            <person name="Klenk H.-P."/>
            <person name="LaButti K.M."/>
            <person name="Lapidus A."/>
            <person name="Lindquist E.A."/>
            <person name="Lipzen A.M."/>
            <person name="Meier-Kolthoff J.P."/>
            <person name="Ohm R.A."/>
            <person name="Otillar R.P."/>
            <person name="Pangilinan J.L."/>
            <person name="Peng Y."/>
            <person name="Rokas A."/>
            <person name="Rosa C.A."/>
            <person name="Scheuner C."/>
            <person name="Sibirny A.A."/>
            <person name="Slot J.C."/>
            <person name="Stielow J.B."/>
            <person name="Sun H."/>
            <person name="Kurtzman C.P."/>
            <person name="Blackwell M."/>
            <person name="Grigoriev I.V."/>
            <person name="Jeffries T.W."/>
        </authorList>
    </citation>
    <scope>NUCLEOTIDE SEQUENCE [LARGE SCALE GENOMIC DNA]</scope>
    <source>
        <strain evidence="6">NRRL Y-1626</strain>
    </source>
</reference>
<organism evidence="5 6">
    <name type="scientific">Hanseniaspora valbyensis NRRL Y-1626</name>
    <dbReference type="NCBI Taxonomy" id="766949"/>
    <lineage>
        <taxon>Eukaryota</taxon>
        <taxon>Fungi</taxon>
        <taxon>Dikarya</taxon>
        <taxon>Ascomycota</taxon>
        <taxon>Saccharomycotina</taxon>
        <taxon>Saccharomycetes</taxon>
        <taxon>Saccharomycodales</taxon>
        <taxon>Saccharomycodaceae</taxon>
        <taxon>Hanseniaspora</taxon>
    </lineage>
</organism>
<sequence>MAESFSRDYKKELNFKITKTYDDKIKSLIYHLNHCKIYQFDNESSDWQFLSCQGPLVLYERELTITDDGYEPLGENEFEDGFDVNQLSGKDGYKYGLLVFNRLEPINFSLGISNDSAFIQKQMEENVESAFNEMKVDLKEELVILKSHLNEVFGIWIEETEEREAVYQLLKAFILKQE</sequence>
<evidence type="ECO:0000256" key="2">
    <source>
        <dbReference type="ARBA" id="ARBA00008778"/>
    </source>
</evidence>
<keyword evidence="6" id="KW-1185">Reference proteome</keyword>
<dbReference type="Proteomes" id="UP000092321">
    <property type="component" value="Unassembled WGS sequence"/>
</dbReference>
<evidence type="ECO:0000256" key="3">
    <source>
        <dbReference type="ARBA" id="ARBA00022490"/>
    </source>
</evidence>
<dbReference type="OrthoDB" id="440673at2759"/>
<comment type="caution">
    <text evidence="5">The sequence shown here is derived from an EMBL/GenBank/DDBJ whole genome shotgun (WGS) entry which is preliminary data.</text>
</comment>
<dbReference type="GO" id="GO:0003729">
    <property type="term" value="F:mRNA binding"/>
    <property type="evidence" value="ECO:0007669"/>
    <property type="project" value="TreeGrafter"/>
</dbReference>
<gene>
    <name evidence="5" type="ORF">HANVADRAFT_51546</name>
</gene>
<comment type="similarity">
    <text evidence="2">Belongs to the DCP1 family.</text>
</comment>